<reference evidence="2" key="1">
    <citation type="submission" date="2021-02" db="EMBL/GenBank/DDBJ databases">
        <authorList>
            <person name="Dougan E. K."/>
            <person name="Rhodes N."/>
            <person name="Thang M."/>
            <person name="Chan C."/>
        </authorList>
    </citation>
    <scope>NUCLEOTIDE SEQUENCE</scope>
</reference>
<comment type="caution">
    <text evidence="2">The sequence shown here is derived from an EMBL/GenBank/DDBJ whole genome shotgun (WGS) entry which is preliminary data.</text>
</comment>
<organism evidence="2 3">
    <name type="scientific">Symbiodinium pilosum</name>
    <name type="common">Dinoflagellate</name>
    <dbReference type="NCBI Taxonomy" id="2952"/>
    <lineage>
        <taxon>Eukaryota</taxon>
        <taxon>Sar</taxon>
        <taxon>Alveolata</taxon>
        <taxon>Dinophyceae</taxon>
        <taxon>Suessiales</taxon>
        <taxon>Symbiodiniaceae</taxon>
        <taxon>Symbiodinium</taxon>
    </lineage>
</organism>
<feature type="region of interest" description="Disordered" evidence="1">
    <location>
        <begin position="50"/>
        <end position="70"/>
    </location>
</feature>
<evidence type="ECO:0000313" key="3">
    <source>
        <dbReference type="Proteomes" id="UP000649617"/>
    </source>
</evidence>
<accession>A0A812PY55</accession>
<dbReference type="EMBL" id="CAJNIZ010013559">
    <property type="protein sequence ID" value="CAE7350956.1"/>
    <property type="molecule type" value="Genomic_DNA"/>
</dbReference>
<feature type="non-terminal residue" evidence="2">
    <location>
        <position position="1"/>
    </location>
</feature>
<sequence>TFYQSRGKLRASAIEPMGRCKAGTIPVPCPRRPMETLRAMLPPGSNASCLALPDVESRKNRGKHESDRDDWLSEGLTREDVDILRARAADLNRQGFMSMLPYIDFCWNPKDPNT</sequence>
<dbReference type="Proteomes" id="UP000649617">
    <property type="component" value="Unassembled WGS sequence"/>
</dbReference>
<gene>
    <name evidence="2" type="ORF">SPIL2461_LOCUS8331</name>
</gene>
<keyword evidence="3" id="KW-1185">Reference proteome</keyword>
<evidence type="ECO:0000313" key="2">
    <source>
        <dbReference type="EMBL" id="CAE7350956.1"/>
    </source>
</evidence>
<protein>
    <submittedName>
        <fullName evidence="2">Uncharacterized protein</fullName>
    </submittedName>
</protein>
<feature type="compositionally biased region" description="Basic and acidic residues" evidence="1">
    <location>
        <begin position="55"/>
        <end position="70"/>
    </location>
</feature>
<evidence type="ECO:0000256" key="1">
    <source>
        <dbReference type="SAM" id="MobiDB-lite"/>
    </source>
</evidence>
<proteinExistence type="predicted"/>
<name>A0A812PY55_SYMPI</name>
<dbReference type="OrthoDB" id="418933at2759"/>
<dbReference type="AlphaFoldDB" id="A0A812PY55"/>